<keyword evidence="3" id="KW-1185">Reference proteome</keyword>
<dbReference type="Pfam" id="PF13524">
    <property type="entry name" value="Glyco_trans_1_2"/>
    <property type="match status" value="1"/>
</dbReference>
<dbReference type="InterPro" id="IPR055259">
    <property type="entry name" value="YkvP/CgeB_Glyco_trans-like"/>
</dbReference>
<comment type="caution">
    <text evidence="2">The sequence shown here is derived from an EMBL/GenBank/DDBJ whole genome shotgun (WGS) entry which is preliminary data.</text>
</comment>
<name>A0A923N670_9BACT</name>
<dbReference type="Proteomes" id="UP000603640">
    <property type="component" value="Unassembled WGS sequence"/>
</dbReference>
<dbReference type="RefSeq" id="WP_187066474.1">
    <property type="nucleotide sequence ID" value="NZ_JACRVF010000001.1"/>
</dbReference>
<reference evidence="2" key="1">
    <citation type="submission" date="2020-08" db="EMBL/GenBank/DDBJ databases">
        <title>Pontibacter sp. SD6 16S ribosomal RNA gene Genome sequencing and assembly.</title>
        <authorList>
            <person name="Kang M."/>
        </authorList>
    </citation>
    <scope>NUCLEOTIDE SEQUENCE</scope>
    <source>
        <strain evidence="2">SD6</strain>
    </source>
</reference>
<evidence type="ECO:0000313" key="3">
    <source>
        <dbReference type="Proteomes" id="UP000603640"/>
    </source>
</evidence>
<dbReference type="EMBL" id="JACRVF010000001">
    <property type="protein sequence ID" value="MBC5992534.1"/>
    <property type="molecule type" value="Genomic_DNA"/>
</dbReference>
<evidence type="ECO:0000259" key="1">
    <source>
        <dbReference type="Pfam" id="PF13524"/>
    </source>
</evidence>
<accession>A0A923N670</accession>
<feature type="domain" description="Spore protein YkvP/CgeB glycosyl transferase-like" evidence="1">
    <location>
        <begin position="193"/>
        <end position="324"/>
    </location>
</feature>
<protein>
    <submittedName>
        <fullName evidence="2">Glycosyltransferase</fullName>
    </submittedName>
</protein>
<proteinExistence type="predicted"/>
<dbReference type="AlphaFoldDB" id="A0A923N670"/>
<organism evidence="2 3">
    <name type="scientific">Pontibacter cellulosilyticus</name>
    <dbReference type="NCBI Taxonomy" id="1720253"/>
    <lineage>
        <taxon>Bacteria</taxon>
        <taxon>Pseudomonadati</taxon>
        <taxon>Bacteroidota</taxon>
        <taxon>Cytophagia</taxon>
        <taxon>Cytophagales</taxon>
        <taxon>Hymenobacteraceae</taxon>
        <taxon>Pontibacter</taxon>
    </lineage>
</organism>
<evidence type="ECO:0000313" key="2">
    <source>
        <dbReference type="EMBL" id="MBC5992534.1"/>
    </source>
</evidence>
<sequence length="356" mass="41142">MKNKVFLLLNGKMGWQTGIEDGFGYLKIKGEIDELEWFYYDDFSLKNGKDAALREIVEICQSYLPTLIVIFHINKFPITSKYITFLKSIASSPIIAYDEGDMYGSWAKPVTPQMRDLIKCVDIVSIRGLGKFYNVISELNKNVIYTPNHADIARFDKEPCINIQRDNKLILIGNKNKPKAFSLIRRLPGASGREKLVQCLGKAFKDEFKIYGNGWDGFVGNQGPVDFQDQLEVFRNTWITVSYEHYPDVPYFFSNRLPIALLAGSLFVCHYHQGYDKIFKGQDFIFFFKSNDEAIDVINYVLSLSKEDLIDRSLRARNFALNNYHPNVVWSKFYSNVMDCVAYKRKYEQVNNISSN</sequence>
<gene>
    <name evidence="2" type="ORF">H8S84_06775</name>
</gene>